<evidence type="ECO:0000256" key="1">
    <source>
        <dbReference type="ARBA" id="ARBA00023002"/>
    </source>
</evidence>
<evidence type="ECO:0000259" key="2">
    <source>
        <dbReference type="SMART" id="SM00903"/>
    </source>
</evidence>
<evidence type="ECO:0000313" key="4">
    <source>
        <dbReference type="Proteomes" id="UP001500212"/>
    </source>
</evidence>
<name>A0ABP8TN76_9ACTN</name>
<dbReference type="Proteomes" id="UP001500212">
    <property type="component" value="Unassembled WGS sequence"/>
</dbReference>
<evidence type="ECO:0000313" key="3">
    <source>
        <dbReference type="EMBL" id="GAA4612226.1"/>
    </source>
</evidence>
<accession>A0ABP8TN76</accession>
<dbReference type="EMBL" id="BAABHJ010000020">
    <property type="protein sequence ID" value="GAA4612226.1"/>
    <property type="molecule type" value="Genomic_DNA"/>
</dbReference>
<organism evidence="3 4">
    <name type="scientific">Actinoallomurus liliacearum</name>
    <dbReference type="NCBI Taxonomy" id="1080073"/>
    <lineage>
        <taxon>Bacteria</taxon>
        <taxon>Bacillati</taxon>
        <taxon>Actinomycetota</taxon>
        <taxon>Actinomycetes</taxon>
        <taxon>Streptosporangiales</taxon>
        <taxon>Thermomonosporaceae</taxon>
        <taxon>Actinoallomurus</taxon>
    </lineage>
</organism>
<dbReference type="InterPro" id="IPR002563">
    <property type="entry name" value="Flavin_Rdtase-like_dom"/>
</dbReference>
<dbReference type="SMART" id="SM00903">
    <property type="entry name" value="Flavin_Reduct"/>
    <property type="match status" value="1"/>
</dbReference>
<gene>
    <name evidence="3" type="ORF">GCM10023195_52240</name>
</gene>
<dbReference type="SUPFAM" id="SSF50475">
    <property type="entry name" value="FMN-binding split barrel"/>
    <property type="match status" value="1"/>
</dbReference>
<dbReference type="PANTHER" id="PTHR30466">
    <property type="entry name" value="FLAVIN REDUCTASE"/>
    <property type="match status" value="1"/>
</dbReference>
<proteinExistence type="predicted"/>
<keyword evidence="1" id="KW-0560">Oxidoreductase</keyword>
<dbReference type="Gene3D" id="2.30.110.10">
    <property type="entry name" value="Electron Transport, Fmn-binding Protein, Chain A"/>
    <property type="match status" value="1"/>
</dbReference>
<dbReference type="InterPro" id="IPR012349">
    <property type="entry name" value="Split_barrel_FMN-bd"/>
</dbReference>
<keyword evidence="4" id="KW-1185">Reference proteome</keyword>
<dbReference type="RefSeq" id="WP_345359717.1">
    <property type="nucleotide sequence ID" value="NZ_BAABHJ010000020.1"/>
</dbReference>
<comment type="caution">
    <text evidence="3">The sequence shown here is derived from an EMBL/GenBank/DDBJ whole genome shotgun (WGS) entry which is preliminary data.</text>
</comment>
<feature type="domain" description="Flavin reductase like" evidence="2">
    <location>
        <begin position="20"/>
        <end position="161"/>
    </location>
</feature>
<dbReference type="Pfam" id="PF01613">
    <property type="entry name" value="Flavin_Reduct"/>
    <property type="match status" value="1"/>
</dbReference>
<sequence length="167" mass="17175">MGTRVGQRPVVDGASFRRAVGRHAAGVVVVTGPGPVGLTATSFTSVSLDPPLVSFCVGRASTAWPHLRDAATFAVNVLATDQTEIASRFAGPGGGRFAPPTSWRPGPGEVPILNGTAAHLLCEPYDTVAMGDHWLVVGLVVDTGVGPPGAPLLYHRGRYGRFAAHGG</sequence>
<dbReference type="PANTHER" id="PTHR30466:SF1">
    <property type="entry name" value="FMN REDUCTASE (NADH) RUTF"/>
    <property type="match status" value="1"/>
</dbReference>
<reference evidence="4" key="1">
    <citation type="journal article" date="2019" name="Int. J. Syst. Evol. Microbiol.">
        <title>The Global Catalogue of Microorganisms (GCM) 10K type strain sequencing project: providing services to taxonomists for standard genome sequencing and annotation.</title>
        <authorList>
            <consortium name="The Broad Institute Genomics Platform"/>
            <consortium name="The Broad Institute Genome Sequencing Center for Infectious Disease"/>
            <person name="Wu L."/>
            <person name="Ma J."/>
        </authorList>
    </citation>
    <scope>NUCLEOTIDE SEQUENCE [LARGE SCALE GENOMIC DNA]</scope>
    <source>
        <strain evidence="4">JCM 17938</strain>
    </source>
</reference>
<protein>
    <submittedName>
        <fullName evidence="3">Flavin reductase family protein</fullName>
    </submittedName>
</protein>
<dbReference type="InterPro" id="IPR050268">
    <property type="entry name" value="NADH-dep_flavin_reductase"/>
</dbReference>